<organism evidence="2 3">
    <name type="scientific">Colletotrichum navitas</name>
    <dbReference type="NCBI Taxonomy" id="681940"/>
    <lineage>
        <taxon>Eukaryota</taxon>
        <taxon>Fungi</taxon>
        <taxon>Dikarya</taxon>
        <taxon>Ascomycota</taxon>
        <taxon>Pezizomycotina</taxon>
        <taxon>Sordariomycetes</taxon>
        <taxon>Hypocreomycetidae</taxon>
        <taxon>Glomerellales</taxon>
        <taxon>Glomerellaceae</taxon>
        <taxon>Colletotrichum</taxon>
        <taxon>Colletotrichum graminicola species complex</taxon>
    </lineage>
</organism>
<dbReference type="RefSeq" id="XP_060413723.1">
    <property type="nucleotide sequence ID" value="XM_060551636.1"/>
</dbReference>
<evidence type="ECO:0000313" key="2">
    <source>
        <dbReference type="EMBL" id="KAK1590225.1"/>
    </source>
</evidence>
<keyword evidence="3" id="KW-1185">Reference proteome</keyword>
<accession>A0AAD8PY38</accession>
<sequence length="168" mass="17815">MSQIPQTPSFRYAFQPFLRAAWARIPITNYSDNKKKTPACHRGVRSRPVVVVVVVVVVAAAAAAAAAGPSTLAALGLFRLRHAVGGKGDISCGKAAYSPLLMRVADQSLAPRSSLCFWPAYFPPSGSDACKQSVMPQFSAGCHAAMNRQAACEMLPGPTDWSSPFFSA</sequence>
<reference evidence="2" key="1">
    <citation type="submission" date="2021-06" db="EMBL/GenBank/DDBJ databases">
        <title>Comparative genomics, transcriptomics and evolutionary studies reveal genomic signatures of adaptation to plant cell wall in hemibiotrophic fungi.</title>
        <authorList>
            <consortium name="DOE Joint Genome Institute"/>
            <person name="Baroncelli R."/>
            <person name="Diaz J.F."/>
            <person name="Benocci T."/>
            <person name="Peng M."/>
            <person name="Battaglia E."/>
            <person name="Haridas S."/>
            <person name="Andreopoulos W."/>
            <person name="Labutti K."/>
            <person name="Pangilinan J."/>
            <person name="Floch G.L."/>
            <person name="Makela M.R."/>
            <person name="Henrissat B."/>
            <person name="Grigoriev I.V."/>
            <person name="Crouch J.A."/>
            <person name="De Vries R.P."/>
            <person name="Sukno S.A."/>
            <person name="Thon M.R."/>
        </authorList>
    </citation>
    <scope>NUCLEOTIDE SEQUENCE</scope>
    <source>
        <strain evidence="2">CBS 125086</strain>
    </source>
</reference>
<dbReference type="AlphaFoldDB" id="A0AAD8PY38"/>
<gene>
    <name evidence="2" type="ORF">LY79DRAFT_225293</name>
</gene>
<name>A0AAD8PY38_9PEZI</name>
<keyword evidence="1" id="KW-0812">Transmembrane</keyword>
<keyword evidence="1" id="KW-1133">Transmembrane helix</keyword>
<proteinExistence type="predicted"/>
<evidence type="ECO:0000313" key="3">
    <source>
        <dbReference type="Proteomes" id="UP001230504"/>
    </source>
</evidence>
<dbReference type="Proteomes" id="UP001230504">
    <property type="component" value="Unassembled WGS sequence"/>
</dbReference>
<protein>
    <submittedName>
        <fullName evidence="2">Uncharacterized protein</fullName>
    </submittedName>
</protein>
<dbReference type="EMBL" id="JAHLJV010000033">
    <property type="protein sequence ID" value="KAK1590225.1"/>
    <property type="molecule type" value="Genomic_DNA"/>
</dbReference>
<feature type="transmembrane region" description="Helical" evidence="1">
    <location>
        <begin position="49"/>
        <end position="78"/>
    </location>
</feature>
<keyword evidence="1" id="KW-0472">Membrane</keyword>
<dbReference type="GeneID" id="85435876"/>
<evidence type="ECO:0000256" key="1">
    <source>
        <dbReference type="SAM" id="Phobius"/>
    </source>
</evidence>
<comment type="caution">
    <text evidence="2">The sequence shown here is derived from an EMBL/GenBank/DDBJ whole genome shotgun (WGS) entry which is preliminary data.</text>
</comment>